<dbReference type="Gene3D" id="3.40.640.10">
    <property type="entry name" value="Type I PLP-dependent aspartate aminotransferase-like (Major domain)"/>
    <property type="match status" value="1"/>
</dbReference>
<dbReference type="PANTHER" id="PTHR43092:SF6">
    <property type="entry name" value="BLR1280 PROTEIN"/>
    <property type="match status" value="1"/>
</dbReference>
<feature type="chain" id="PRO_5038712891" evidence="2">
    <location>
        <begin position="28"/>
        <end position="432"/>
    </location>
</feature>
<accession>A0A8J3BSB2</accession>
<protein>
    <submittedName>
        <fullName evidence="4">Class V aminotransferase</fullName>
    </submittedName>
</protein>
<proteinExistence type="predicted"/>
<keyword evidence="5" id="KW-1185">Reference proteome</keyword>
<keyword evidence="2" id="KW-0732">Signal</keyword>
<evidence type="ECO:0000313" key="4">
    <source>
        <dbReference type="EMBL" id="GGK73081.1"/>
    </source>
</evidence>
<keyword evidence="4" id="KW-0032">Aminotransferase</keyword>
<evidence type="ECO:0000313" key="5">
    <source>
        <dbReference type="Proteomes" id="UP000656042"/>
    </source>
</evidence>
<dbReference type="GO" id="GO:0008483">
    <property type="term" value="F:transaminase activity"/>
    <property type="evidence" value="ECO:0007669"/>
    <property type="project" value="UniProtKB-KW"/>
</dbReference>
<evidence type="ECO:0000256" key="1">
    <source>
        <dbReference type="ARBA" id="ARBA00022898"/>
    </source>
</evidence>
<feature type="domain" description="Aminotransferase class V" evidence="3">
    <location>
        <begin position="103"/>
        <end position="398"/>
    </location>
</feature>
<dbReference type="RefSeq" id="WP_189077240.1">
    <property type="nucleotide sequence ID" value="NZ_BMMX01000001.1"/>
</dbReference>
<comment type="caution">
    <text evidence="4">The sequence shown here is derived from an EMBL/GenBank/DDBJ whole genome shotgun (WGS) entry which is preliminary data.</text>
</comment>
<keyword evidence="1" id="KW-0663">Pyridoxal phosphate</keyword>
<dbReference type="PROSITE" id="PS51318">
    <property type="entry name" value="TAT"/>
    <property type="match status" value="1"/>
</dbReference>
<dbReference type="PANTHER" id="PTHR43092">
    <property type="entry name" value="L-CYSTEINE DESULFHYDRASE"/>
    <property type="match status" value="1"/>
</dbReference>
<dbReference type="Gene3D" id="3.90.1150.10">
    <property type="entry name" value="Aspartate Aminotransferase, domain 1"/>
    <property type="match status" value="1"/>
</dbReference>
<evidence type="ECO:0000256" key="2">
    <source>
        <dbReference type="SAM" id="SignalP"/>
    </source>
</evidence>
<dbReference type="InterPro" id="IPR015421">
    <property type="entry name" value="PyrdxlP-dep_Trfase_major"/>
</dbReference>
<keyword evidence="4" id="KW-0808">Transferase</keyword>
<dbReference type="Pfam" id="PF00266">
    <property type="entry name" value="Aminotran_5"/>
    <property type="match status" value="1"/>
</dbReference>
<organism evidence="4 5">
    <name type="scientific">Mangrovihabitans endophyticus</name>
    <dbReference type="NCBI Taxonomy" id="1751298"/>
    <lineage>
        <taxon>Bacteria</taxon>
        <taxon>Bacillati</taxon>
        <taxon>Actinomycetota</taxon>
        <taxon>Actinomycetes</taxon>
        <taxon>Micromonosporales</taxon>
        <taxon>Micromonosporaceae</taxon>
        <taxon>Mangrovihabitans</taxon>
    </lineage>
</organism>
<dbReference type="AlphaFoldDB" id="A0A8J3BSB2"/>
<name>A0A8J3BSB2_9ACTN</name>
<sequence>MTSGITRRTVLASASAAVAGTVVGAAAADGTAYAAGGETYAAGGTDWTAVRRQFRLDPRWINLAAFFLSSHPEPVRHAIAYLSRQIDADPTRVDSLTLPDGPTGWDRVRTELAGYLGGAAEEYALTGNTTVGLGHVYNGIPLRPGQEFLLSDREHVAHLGAAILAADKHDGTVRTVPLFAAPENATVDEIVGRLQQEIRPATRAVGVTWVQSSTGVRMPVAAVADVVAEANRGRAAEDRCLLIVDGVHGLAAVDTDLPDLRADVVAAGTHKWLCGPRGTGLIWGRRDAWPYLRPAVTPIFREDSIANMTPGTFHAFEHMFALPAAVAFHRGIGRSAVAERVTELSAHLREGLAAMPHVALRTPLDPALGAGITCFDVDGLTGAQTADRLAERRIRISTSPNPPPYARIGTSIVNFPREIADTLSAIHDLRAP</sequence>
<feature type="signal peptide" evidence="2">
    <location>
        <begin position="1"/>
        <end position="27"/>
    </location>
</feature>
<dbReference type="Proteomes" id="UP000656042">
    <property type="component" value="Unassembled WGS sequence"/>
</dbReference>
<dbReference type="InterPro" id="IPR006311">
    <property type="entry name" value="TAT_signal"/>
</dbReference>
<reference evidence="4" key="1">
    <citation type="journal article" date="2014" name="Int. J. Syst. Evol. Microbiol.">
        <title>Complete genome sequence of Corynebacterium casei LMG S-19264T (=DSM 44701T), isolated from a smear-ripened cheese.</title>
        <authorList>
            <consortium name="US DOE Joint Genome Institute (JGI-PGF)"/>
            <person name="Walter F."/>
            <person name="Albersmeier A."/>
            <person name="Kalinowski J."/>
            <person name="Ruckert C."/>
        </authorList>
    </citation>
    <scope>NUCLEOTIDE SEQUENCE</scope>
    <source>
        <strain evidence="4">CGMCC 4.7299</strain>
    </source>
</reference>
<reference evidence="4" key="2">
    <citation type="submission" date="2020-09" db="EMBL/GenBank/DDBJ databases">
        <authorList>
            <person name="Sun Q."/>
            <person name="Zhou Y."/>
        </authorList>
    </citation>
    <scope>NUCLEOTIDE SEQUENCE</scope>
    <source>
        <strain evidence="4">CGMCC 4.7299</strain>
    </source>
</reference>
<dbReference type="SUPFAM" id="SSF53383">
    <property type="entry name" value="PLP-dependent transferases"/>
    <property type="match status" value="1"/>
</dbReference>
<dbReference type="InterPro" id="IPR015424">
    <property type="entry name" value="PyrdxlP-dep_Trfase"/>
</dbReference>
<dbReference type="InterPro" id="IPR000192">
    <property type="entry name" value="Aminotrans_V_dom"/>
</dbReference>
<evidence type="ECO:0000259" key="3">
    <source>
        <dbReference type="Pfam" id="PF00266"/>
    </source>
</evidence>
<dbReference type="InterPro" id="IPR015422">
    <property type="entry name" value="PyrdxlP-dep_Trfase_small"/>
</dbReference>
<dbReference type="EMBL" id="BMMX01000001">
    <property type="protein sequence ID" value="GGK73081.1"/>
    <property type="molecule type" value="Genomic_DNA"/>
</dbReference>
<gene>
    <name evidence="4" type="ORF">GCM10012284_03740</name>
</gene>